<organism evidence="2 3">
    <name type="scientific">Bacillus oleivorans</name>
    <dbReference type="NCBI Taxonomy" id="1448271"/>
    <lineage>
        <taxon>Bacteria</taxon>
        <taxon>Bacillati</taxon>
        <taxon>Bacillota</taxon>
        <taxon>Bacilli</taxon>
        <taxon>Bacillales</taxon>
        <taxon>Bacillaceae</taxon>
        <taxon>Bacillus</taxon>
    </lineage>
</organism>
<dbReference type="OrthoDB" id="2973152at2"/>
<dbReference type="GO" id="GO:0006355">
    <property type="term" value="P:regulation of DNA-templated transcription"/>
    <property type="evidence" value="ECO:0007669"/>
    <property type="project" value="InterPro"/>
</dbReference>
<protein>
    <submittedName>
        <fullName evidence="2">Anti-repressor SinI</fullName>
    </submittedName>
</protein>
<evidence type="ECO:0000313" key="2">
    <source>
        <dbReference type="EMBL" id="SNX70350.1"/>
    </source>
</evidence>
<evidence type="ECO:0000313" key="3">
    <source>
        <dbReference type="Proteomes" id="UP000219546"/>
    </source>
</evidence>
<reference evidence="2 3" key="1">
    <citation type="submission" date="2017-08" db="EMBL/GenBank/DDBJ databases">
        <authorList>
            <person name="de Groot N.N."/>
        </authorList>
    </citation>
    <scope>NUCLEOTIDE SEQUENCE [LARGE SCALE GENOMIC DNA]</scope>
    <source>
        <strain evidence="2 3">JC228</strain>
    </source>
</reference>
<dbReference type="InterPro" id="IPR010981">
    <property type="entry name" value="SinR/SinI_dimer_dom"/>
</dbReference>
<dbReference type="RefSeq" id="WP_097158481.1">
    <property type="nucleotide sequence ID" value="NZ_JBEPMQ010000010.1"/>
</dbReference>
<dbReference type="EMBL" id="OAOP01000004">
    <property type="protein sequence ID" value="SNX70350.1"/>
    <property type="molecule type" value="Genomic_DNA"/>
</dbReference>
<feature type="domain" description="Sin" evidence="1">
    <location>
        <begin position="1"/>
        <end position="39"/>
    </location>
</feature>
<dbReference type="AlphaFoldDB" id="A0A285CRY7"/>
<dbReference type="PROSITE" id="PS51500">
    <property type="entry name" value="SIN"/>
    <property type="match status" value="1"/>
</dbReference>
<proteinExistence type="predicted"/>
<sequence length="47" mass="5397">MSNPENTSPLDQEWVQLLKEAKEMGITAQEIKIFIGNEPKKTHEDEV</sequence>
<dbReference type="SUPFAM" id="SSF47406">
    <property type="entry name" value="SinR repressor dimerisation domain-like"/>
    <property type="match status" value="1"/>
</dbReference>
<gene>
    <name evidence="2" type="ORF">SAMN05877753_10473</name>
</gene>
<accession>A0A285CRY7</accession>
<dbReference type="Proteomes" id="UP000219546">
    <property type="component" value="Unassembled WGS sequence"/>
</dbReference>
<dbReference type="InterPro" id="IPR036281">
    <property type="entry name" value="SinR/SinI_dimer_dom_sf"/>
</dbReference>
<keyword evidence="3" id="KW-1185">Reference proteome</keyword>
<dbReference type="Pfam" id="PF08671">
    <property type="entry name" value="SinI"/>
    <property type="match status" value="1"/>
</dbReference>
<dbReference type="GO" id="GO:0046983">
    <property type="term" value="F:protein dimerization activity"/>
    <property type="evidence" value="ECO:0007669"/>
    <property type="project" value="InterPro"/>
</dbReference>
<evidence type="ECO:0000259" key="1">
    <source>
        <dbReference type="PROSITE" id="PS51500"/>
    </source>
</evidence>
<name>A0A285CRY7_9BACI</name>